<accession>A0AAD6G5S4</accession>
<dbReference type="RefSeq" id="XP_056768484.1">
    <property type="nucleotide sequence ID" value="XM_056907077.1"/>
</dbReference>
<dbReference type="InterPro" id="IPR020904">
    <property type="entry name" value="Sc_DH/Rdtase_CS"/>
</dbReference>
<evidence type="ECO:0000256" key="1">
    <source>
        <dbReference type="ARBA" id="ARBA00006484"/>
    </source>
</evidence>
<proteinExistence type="inferred from homology"/>
<dbReference type="AlphaFoldDB" id="A0AAD6G5S4"/>
<sequence length="299" mass="32376">MSPISQNLAGKVALVTGSSRGIGAATALRLAQHGADVAVNYINSAAAAESVAEKIRSFGVRAITLKADVSKETDIKAIFEKVMEEFGRLDIVLSNSSIEHFGSVPTVTEAEIDNILRVNVKGQFFVTQQAYKHLADNGRLILMSSISAFKGVPEHAIYAASKAAIHGMIKCLAYDFGPRGITVNAIAPGGIKTDMGKEAAAKYLPGGENMSEAEIDEKMSQWSPLGRPGFPDDVSGVMALLASPEAQWLTGQILRFRWRSNELIRLSCEFYGDQKHAIWSWTREIHAAVRVCALHFEQG</sequence>
<dbReference type="EMBL" id="JAPVEA010000003">
    <property type="protein sequence ID" value="KAJ5456112.1"/>
    <property type="molecule type" value="Genomic_DNA"/>
</dbReference>
<dbReference type="InterPro" id="IPR002347">
    <property type="entry name" value="SDR_fam"/>
</dbReference>
<gene>
    <name evidence="4" type="ORF">N7458_003695</name>
</gene>
<dbReference type="GeneID" id="81597320"/>
<dbReference type="SUPFAM" id="SSF51735">
    <property type="entry name" value="NAD(P)-binding Rossmann-fold domains"/>
    <property type="match status" value="1"/>
</dbReference>
<evidence type="ECO:0000313" key="5">
    <source>
        <dbReference type="Proteomes" id="UP001213681"/>
    </source>
</evidence>
<reference evidence="4" key="2">
    <citation type="journal article" date="2023" name="IMA Fungus">
        <title>Comparative genomic study of the Penicillium genus elucidates a diverse pangenome and 15 lateral gene transfer events.</title>
        <authorList>
            <person name="Petersen C."/>
            <person name="Sorensen T."/>
            <person name="Nielsen M.R."/>
            <person name="Sondergaard T.E."/>
            <person name="Sorensen J.L."/>
            <person name="Fitzpatrick D.A."/>
            <person name="Frisvad J.C."/>
            <person name="Nielsen K.L."/>
        </authorList>
    </citation>
    <scope>NUCLEOTIDE SEQUENCE</scope>
    <source>
        <strain evidence="4">IBT 16125</strain>
    </source>
</reference>
<dbReference type="Pfam" id="PF13561">
    <property type="entry name" value="adh_short_C2"/>
    <property type="match status" value="1"/>
</dbReference>
<dbReference type="PRINTS" id="PR00080">
    <property type="entry name" value="SDRFAMILY"/>
</dbReference>
<protein>
    <submittedName>
        <fullName evidence="4">Uncharacterized protein</fullName>
    </submittedName>
</protein>
<dbReference type="InterPro" id="IPR036291">
    <property type="entry name" value="NAD(P)-bd_dom_sf"/>
</dbReference>
<keyword evidence="5" id="KW-1185">Reference proteome</keyword>
<evidence type="ECO:0000256" key="2">
    <source>
        <dbReference type="ARBA" id="ARBA00022857"/>
    </source>
</evidence>
<dbReference type="GO" id="GO:0016491">
    <property type="term" value="F:oxidoreductase activity"/>
    <property type="evidence" value="ECO:0007669"/>
    <property type="project" value="UniProtKB-KW"/>
</dbReference>
<organism evidence="4 5">
    <name type="scientific">Penicillium daleae</name>
    <dbReference type="NCBI Taxonomy" id="63821"/>
    <lineage>
        <taxon>Eukaryota</taxon>
        <taxon>Fungi</taxon>
        <taxon>Dikarya</taxon>
        <taxon>Ascomycota</taxon>
        <taxon>Pezizomycotina</taxon>
        <taxon>Eurotiomycetes</taxon>
        <taxon>Eurotiomycetidae</taxon>
        <taxon>Eurotiales</taxon>
        <taxon>Aspergillaceae</taxon>
        <taxon>Penicillium</taxon>
    </lineage>
</organism>
<evidence type="ECO:0000313" key="4">
    <source>
        <dbReference type="EMBL" id="KAJ5456112.1"/>
    </source>
</evidence>
<dbReference type="PRINTS" id="PR00081">
    <property type="entry name" value="GDHRDH"/>
</dbReference>
<evidence type="ECO:0000256" key="3">
    <source>
        <dbReference type="ARBA" id="ARBA00023002"/>
    </source>
</evidence>
<reference evidence="4" key="1">
    <citation type="submission" date="2022-12" db="EMBL/GenBank/DDBJ databases">
        <authorList>
            <person name="Petersen C."/>
        </authorList>
    </citation>
    <scope>NUCLEOTIDE SEQUENCE</scope>
    <source>
        <strain evidence="4">IBT 16125</strain>
    </source>
</reference>
<keyword evidence="3" id="KW-0560">Oxidoreductase</keyword>
<comment type="similarity">
    <text evidence="1">Belongs to the short-chain dehydrogenases/reductases (SDR) family.</text>
</comment>
<dbReference type="PANTHER" id="PTHR43639">
    <property type="entry name" value="OXIDOREDUCTASE, SHORT-CHAIN DEHYDROGENASE/REDUCTASE FAMILY (AFU_ORTHOLOGUE AFUA_5G02870)"/>
    <property type="match status" value="1"/>
</dbReference>
<dbReference type="FunFam" id="3.40.50.720:FF:000084">
    <property type="entry name" value="Short-chain dehydrogenase reductase"/>
    <property type="match status" value="1"/>
</dbReference>
<keyword evidence="2" id="KW-0521">NADP</keyword>
<name>A0AAD6G5S4_9EURO</name>
<dbReference type="Proteomes" id="UP001213681">
    <property type="component" value="Unassembled WGS sequence"/>
</dbReference>
<dbReference type="PROSITE" id="PS00061">
    <property type="entry name" value="ADH_SHORT"/>
    <property type="match status" value="1"/>
</dbReference>
<dbReference type="Gene3D" id="3.40.50.720">
    <property type="entry name" value="NAD(P)-binding Rossmann-like Domain"/>
    <property type="match status" value="1"/>
</dbReference>
<comment type="caution">
    <text evidence="4">The sequence shown here is derived from an EMBL/GenBank/DDBJ whole genome shotgun (WGS) entry which is preliminary data.</text>
</comment>
<dbReference type="PANTHER" id="PTHR43639:SF1">
    <property type="entry name" value="SHORT-CHAIN DEHYDROGENASE_REDUCTASE FAMILY PROTEIN"/>
    <property type="match status" value="1"/>
</dbReference>